<comment type="similarity">
    <text evidence="2 6">Belongs to the anelloviridae capsid protein family.</text>
</comment>
<evidence type="ECO:0000313" key="8">
    <source>
        <dbReference type="EMBL" id="XBU06739.1"/>
    </source>
</evidence>
<accession>A0AAU7STT5</accession>
<evidence type="ECO:0000256" key="1">
    <source>
        <dbReference type="ARBA" id="ARBA00004328"/>
    </source>
</evidence>
<sequence>MPYYYNRYRWRRRRPRRFWRRRFRRPFQRKFWRRRHWVRKRKLKKIRLSQYQPHYIKRLTITGTYPLILSTKERLSNNLNCYLDSIAPAEVHGGGGFSICNFSLYSLYQENLQLRNWWSTSNDNMPLIRFLGCTVTLYRQAHLDYLFYYRNTYPMTASLTTYQSTNPQAMLLTKRTRIMACKIHNKNKKPYKKINIRPPAQLQNKWYFQKELAQVPLVQFITTACSLDRMYLNSTSISTTLGFTSLDTNGFMQRFLKANTTAPYQPLTGQLMFAAPNGKNIPDMLLTQLILLGTVEEATEGTLIGSVPATLDCPSDWGVTTSISKKLYTAYNQSKYWGNPFMPHWFYGDQRIIITSKTIEELCKQFKNSTESNCKLTTGFVEKTQKYQSLRYNPFADRGVNNILYLLPIDSHVHSYGWDPPTDKDVVCRDLPLNVLLWGYLDFQRKCKEYNDIDTKCICVFQSPYVSPPGHCKFLVPLDDDFLHGNSPYFDEGRKTTSDYQNWHPKVRFQIRTINAIACSGPATTKLPDDISVECHLKYRFRFKIGGEPAPMSILKNPEDQPQWNIPNNFLQTTSLQNPTAPFEHLLWKFDERRGELTKRAAKRITENLQSETNLLPIAETATWCPTALSKDQETSETTSSEEEETSTTQERLQQQRRKQKLLRKLINRMLLRLTTLQ</sequence>
<evidence type="ECO:0000256" key="6">
    <source>
        <dbReference type="RuleBase" id="RU361230"/>
    </source>
</evidence>
<keyword evidence="5 6" id="KW-0946">Virion</keyword>
<dbReference type="GO" id="GO:0039615">
    <property type="term" value="C:T=1 icosahedral viral capsid"/>
    <property type="evidence" value="ECO:0007669"/>
    <property type="project" value="UniProtKB-UniRule"/>
</dbReference>
<comment type="function">
    <text evidence="6">Self-assembles to form an icosahedral capsid.</text>
</comment>
<feature type="region of interest" description="Disordered" evidence="7">
    <location>
        <begin position="628"/>
        <end position="656"/>
    </location>
</feature>
<dbReference type="InterPro" id="IPR004219">
    <property type="entry name" value="TTvirus_Unk"/>
</dbReference>
<dbReference type="Pfam" id="PF02956">
    <property type="entry name" value="TT_ORF1"/>
    <property type="match status" value="1"/>
</dbReference>
<evidence type="ECO:0000256" key="3">
    <source>
        <dbReference type="ARBA" id="ARBA00022431"/>
    </source>
</evidence>
<keyword evidence="3 6" id="KW-1140">T=1 icosahedral capsid protein</keyword>
<proteinExistence type="inferred from homology"/>
<evidence type="ECO:0000256" key="5">
    <source>
        <dbReference type="ARBA" id="ARBA00022844"/>
    </source>
</evidence>
<protein>
    <recommendedName>
        <fullName evidence="6">Capsid protein</fullName>
    </recommendedName>
</protein>
<evidence type="ECO:0000256" key="2">
    <source>
        <dbReference type="ARBA" id="ARBA00006131"/>
    </source>
</evidence>
<reference evidence="8" key="1">
    <citation type="submission" date="2024-05" db="EMBL/GenBank/DDBJ databases">
        <authorList>
            <person name="Laubscher F."/>
            <person name="Chudzinski V."/>
            <person name="Cordey S."/>
            <person name="Hosszu-Fellous K."/>
            <person name="Kaiser L."/>
        </authorList>
    </citation>
    <scope>NUCLEOTIDE SEQUENCE</scope>
    <source>
        <strain evidence="8">938D4-0</strain>
    </source>
</reference>
<organism evidence="8">
    <name type="scientific">Betatorquevirus homini9</name>
    <dbReference type="NCBI Taxonomy" id="3048407"/>
    <lineage>
        <taxon>Viruses</taxon>
        <taxon>Monodnaviria</taxon>
        <taxon>Shotokuvirae</taxon>
        <taxon>Commensaviricota</taxon>
        <taxon>Cardeaviricetes</taxon>
        <taxon>Sanitavirales</taxon>
        <taxon>Anelloviridae</taxon>
        <taxon>Betatorquevirus</taxon>
    </lineage>
</organism>
<keyword evidence="4 6" id="KW-0167">Capsid protein</keyword>
<dbReference type="EMBL" id="PP857192">
    <property type="protein sequence ID" value="XBU06739.1"/>
    <property type="molecule type" value="Genomic_DNA"/>
</dbReference>
<evidence type="ECO:0000256" key="7">
    <source>
        <dbReference type="SAM" id="MobiDB-lite"/>
    </source>
</evidence>
<evidence type="ECO:0000256" key="4">
    <source>
        <dbReference type="ARBA" id="ARBA00022561"/>
    </source>
</evidence>
<comment type="subcellular location">
    <subcellularLocation>
        <location evidence="1 6">Virion</location>
    </subcellularLocation>
</comment>
<name>A0AAU7STT5_9VIRU</name>